<evidence type="ECO:0000259" key="1">
    <source>
        <dbReference type="Pfam" id="PF23309"/>
    </source>
</evidence>
<dbReference type="Proteomes" id="UP000036681">
    <property type="component" value="Unplaced"/>
</dbReference>
<feature type="domain" description="DUF7083" evidence="1">
    <location>
        <begin position="62"/>
        <end position="148"/>
    </location>
</feature>
<name>A0A0M3ICS6_ASCLU</name>
<organism evidence="2 3">
    <name type="scientific">Ascaris lumbricoides</name>
    <name type="common">Giant roundworm</name>
    <dbReference type="NCBI Taxonomy" id="6252"/>
    <lineage>
        <taxon>Eukaryota</taxon>
        <taxon>Metazoa</taxon>
        <taxon>Ecdysozoa</taxon>
        <taxon>Nematoda</taxon>
        <taxon>Chromadorea</taxon>
        <taxon>Rhabditida</taxon>
        <taxon>Spirurina</taxon>
        <taxon>Ascaridomorpha</taxon>
        <taxon>Ascaridoidea</taxon>
        <taxon>Ascarididae</taxon>
        <taxon>Ascaris</taxon>
    </lineage>
</organism>
<dbReference type="WBParaSite" id="ALUE_0001572101-mRNA-1">
    <property type="protein sequence ID" value="ALUE_0001572101-mRNA-1"/>
    <property type="gene ID" value="ALUE_0001572101"/>
</dbReference>
<evidence type="ECO:0000313" key="2">
    <source>
        <dbReference type="Proteomes" id="UP000036681"/>
    </source>
</evidence>
<dbReference type="AlphaFoldDB" id="A0A0M3ICS6"/>
<evidence type="ECO:0000313" key="3">
    <source>
        <dbReference type="WBParaSite" id="ALUE_0001572101-mRNA-1"/>
    </source>
</evidence>
<dbReference type="Pfam" id="PF23309">
    <property type="entry name" value="DUF7083"/>
    <property type="match status" value="1"/>
</dbReference>
<sequence>MIQQKTLIHVVCIATHNGHAMTRRNDVMVIMWLISRGPFFTTNFTQSQQSQLPQPADPTRQFDTLSAPLAQFVYDPETNLTFEARYRRHEDVFAVDGATLDDATRVRLLLQKLDTPTYERYANYILPRDPRNVNFADTITLHTDLFGPQQSLLNARYACMKLRKEGKSRVRQLLTRDVHRGSV</sequence>
<reference evidence="3" key="1">
    <citation type="submission" date="2017-02" db="UniProtKB">
        <authorList>
            <consortium name="WormBaseParasite"/>
        </authorList>
    </citation>
    <scope>IDENTIFICATION</scope>
</reference>
<proteinExistence type="predicted"/>
<accession>A0A0M3ICS6</accession>
<keyword evidence="2" id="KW-1185">Reference proteome</keyword>
<dbReference type="InterPro" id="IPR055510">
    <property type="entry name" value="DUF7083"/>
</dbReference>
<protein>
    <submittedName>
        <fullName evidence="3">TauD domain-containing protein</fullName>
    </submittedName>
</protein>